<organism evidence="1 2">
    <name type="scientific">Batillaria attramentaria</name>
    <dbReference type="NCBI Taxonomy" id="370345"/>
    <lineage>
        <taxon>Eukaryota</taxon>
        <taxon>Metazoa</taxon>
        <taxon>Spiralia</taxon>
        <taxon>Lophotrochozoa</taxon>
        <taxon>Mollusca</taxon>
        <taxon>Gastropoda</taxon>
        <taxon>Caenogastropoda</taxon>
        <taxon>Sorbeoconcha</taxon>
        <taxon>Cerithioidea</taxon>
        <taxon>Batillariidae</taxon>
        <taxon>Batillaria</taxon>
    </lineage>
</organism>
<dbReference type="Proteomes" id="UP001519460">
    <property type="component" value="Unassembled WGS sequence"/>
</dbReference>
<proteinExistence type="predicted"/>
<reference evidence="1 2" key="1">
    <citation type="journal article" date="2023" name="Sci. Data">
        <title>Genome assembly of the Korean intertidal mud-creeper Batillaria attramentaria.</title>
        <authorList>
            <person name="Patra A.K."/>
            <person name="Ho P.T."/>
            <person name="Jun S."/>
            <person name="Lee S.J."/>
            <person name="Kim Y."/>
            <person name="Won Y.J."/>
        </authorList>
    </citation>
    <scope>NUCLEOTIDE SEQUENCE [LARGE SCALE GENOMIC DNA]</scope>
    <source>
        <strain evidence="1">Wonlab-2016</strain>
    </source>
</reference>
<dbReference type="EMBL" id="JACVVK020000778">
    <property type="protein sequence ID" value="KAK7446773.1"/>
    <property type="molecule type" value="Genomic_DNA"/>
</dbReference>
<name>A0ABD0J0Z6_9CAEN</name>
<gene>
    <name evidence="1" type="ORF">BaRGS_00040240</name>
</gene>
<dbReference type="AlphaFoldDB" id="A0ABD0J0Z6"/>
<evidence type="ECO:0000313" key="1">
    <source>
        <dbReference type="EMBL" id="KAK7446773.1"/>
    </source>
</evidence>
<comment type="caution">
    <text evidence="1">The sequence shown here is derived from an EMBL/GenBank/DDBJ whole genome shotgun (WGS) entry which is preliminary data.</text>
</comment>
<protein>
    <submittedName>
        <fullName evidence="1">Uncharacterized protein</fullName>
    </submittedName>
</protein>
<keyword evidence="2" id="KW-1185">Reference proteome</keyword>
<evidence type="ECO:0000313" key="2">
    <source>
        <dbReference type="Proteomes" id="UP001519460"/>
    </source>
</evidence>
<accession>A0ABD0J0Z6</accession>
<sequence>MYSGLCFVRLTELSHVTSCVTGTGHSGFSKAKGRCLRPDDLTSGVTEITQFWRVQLDKDVSGCSLATRNGLDFLLGIAGIKL</sequence>